<dbReference type="PANTHER" id="PTHR36017">
    <property type="entry name" value="EMBRYO DEFECTIVE 1381"/>
    <property type="match status" value="1"/>
</dbReference>
<sequence>MAYLAKECLLLDPDTRPTMKEMVDLTEPRALGESVLNNKFELVYRNKKKEQNVYIDIARIGSNHGSDTMEERMCVDSTPMSAVTTPVEAAKGSMKTSRCLCSSLGHSSVLKLLPRYRRFSLPLRRISRFSLLFLSKSRASDRASPAVLWDRAVLAMSGQCTGAEVGRILGFGEKKNGLSFEEASYMKESIAALKLAKKVIELQQGWKANAISHMNHTGVFSRTLTHSCTDWPCLLLELLSQAAEIDHFQPKLVINNIEVLKHATVNNKLSVSGPLYHDSLIWRIIALGANERCLPVILVTSDSYYSYEAFLEFGYMQIFISRETFGWTPQEAKMHVVTDYFSLSEWNVIAEVLGPNPRHLFELYALKQSNYHLKLLSISSRVKENADDALQYATITVVNPAMDRALELLQKFAVDVHNGKISEDRLRFGAAWRHPPQIDDPMLHKEWAKLQLMDFVQSFANTGFAMSFVVYESFKPFPGRVTVRYLMLGSIGVSTDLQFINPVSSKICQDSRFLPEETVLGHTRICEDDIPIQRTPPEQQSQAVAPYKFLPANHH</sequence>
<evidence type="ECO:0000313" key="1">
    <source>
        <dbReference type="EMBL" id="KAG2397565.1"/>
    </source>
</evidence>
<proteinExistence type="predicted"/>
<comment type="caution">
    <text evidence="1">The sequence shown here is derived from an EMBL/GenBank/DDBJ whole genome shotgun (WGS) entry which is preliminary data.</text>
</comment>
<dbReference type="EMBL" id="JABFOF010000005">
    <property type="protein sequence ID" value="KAG2397565.1"/>
    <property type="molecule type" value="Genomic_DNA"/>
</dbReference>
<accession>A0A8T0KHS0</accession>
<dbReference type="PANTHER" id="PTHR36017:SF1">
    <property type="entry name" value="EMBRYO DEFECTIVE 1381"/>
    <property type="match status" value="1"/>
</dbReference>
<protein>
    <submittedName>
        <fullName evidence="1">Receptor-like serine/threonine-protein</fullName>
    </submittedName>
</protein>
<evidence type="ECO:0000313" key="2">
    <source>
        <dbReference type="Proteomes" id="UP000743370"/>
    </source>
</evidence>
<dbReference type="AlphaFoldDB" id="A0A8T0KHS0"/>
<keyword evidence="1" id="KW-0675">Receptor</keyword>
<name>A0A8T0KHS0_PHAAN</name>
<reference evidence="1 2" key="1">
    <citation type="submission" date="2020-05" db="EMBL/GenBank/DDBJ databases">
        <title>Vigna angularis (adzuki bean) Var. LongXiaoDou No. 4 denovo assembly.</title>
        <authorList>
            <person name="Xiang H."/>
        </authorList>
    </citation>
    <scope>NUCLEOTIDE SEQUENCE [LARGE SCALE GENOMIC DNA]</scope>
    <source>
        <tissue evidence="1">Leaf</tissue>
    </source>
</reference>
<organism evidence="1 2">
    <name type="scientific">Phaseolus angularis</name>
    <name type="common">Azuki bean</name>
    <name type="synonym">Vigna angularis</name>
    <dbReference type="NCBI Taxonomy" id="3914"/>
    <lineage>
        <taxon>Eukaryota</taxon>
        <taxon>Viridiplantae</taxon>
        <taxon>Streptophyta</taxon>
        <taxon>Embryophyta</taxon>
        <taxon>Tracheophyta</taxon>
        <taxon>Spermatophyta</taxon>
        <taxon>Magnoliopsida</taxon>
        <taxon>eudicotyledons</taxon>
        <taxon>Gunneridae</taxon>
        <taxon>Pentapetalae</taxon>
        <taxon>rosids</taxon>
        <taxon>fabids</taxon>
        <taxon>Fabales</taxon>
        <taxon>Fabaceae</taxon>
        <taxon>Papilionoideae</taxon>
        <taxon>50 kb inversion clade</taxon>
        <taxon>NPAAA clade</taxon>
        <taxon>indigoferoid/millettioid clade</taxon>
        <taxon>Phaseoleae</taxon>
        <taxon>Vigna</taxon>
    </lineage>
</organism>
<dbReference type="Proteomes" id="UP000743370">
    <property type="component" value="Unassembled WGS sequence"/>
</dbReference>
<gene>
    <name evidence="1" type="ORF">HKW66_Vig0141990</name>
</gene>